<dbReference type="Proteomes" id="UP001597090">
    <property type="component" value="Unassembled WGS sequence"/>
</dbReference>
<dbReference type="RefSeq" id="WP_386813033.1">
    <property type="nucleotide sequence ID" value="NZ_JBHTIH010000006.1"/>
</dbReference>
<name>A0ABW2YR80_9GAMM</name>
<protein>
    <recommendedName>
        <fullName evidence="3">Tetratricopeptide repeat protein</fullName>
    </recommendedName>
</protein>
<sequence>MPPLPTFDAVAAVAAIRAAGGADATELDVQPLRDPQVEDLRQQAAALEAKRAYRAAATALDRALAINPDDPALLQERAEAALLLHALDDAQRHAERAFATGSKVGPLCRRHWETIAQVRDARPPQVAVSTTAPATAADARQQRDACTVAAPNRF</sequence>
<gene>
    <name evidence="1" type="ORF">ACFQZQ_12005</name>
</gene>
<accession>A0ABW2YR80</accession>
<keyword evidence="2" id="KW-1185">Reference proteome</keyword>
<comment type="caution">
    <text evidence="1">The sequence shown here is derived from an EMBL/GenBank/DDBJ whole genome shotgun (WGS) entry which is preliminary data.</text>
</comment>
<dbReference type="InterPro" id="IPR011990">
    <property type="entry name" value="TPR-like_helical_dom_sf"/>
</dbReference>
<organism evidence="1 2">
    <name type="scientific">Lysobacter koreensis</name>
    <dbReference type="NCBI Taxonomy" id="266122"/>
    <lineage>
        <taxon>Bacteria</taxon>
        <taxon>Pseudomonadati</taxon>
        <taxon>Pseudomonadota</taxon>
        <taxon>Gammaproteobacteria</taxon>
        <taxon>Lysobacterales</taxon>
        <taxon>Lysobacteraceae</taxon>
        <taxon>Lysobacter</taxon>
    </lineage>
</organism>
<dbReference type="Gene3D" id="1.25.40.10">
    <property type="entry name" value="Tetratricopeptide repeat domain"/>
    <property type="match status" value="1"/>
</dbReference>
<proteinExistence type="predicted"/>
<reference evidence="2" key="1">
    <citation type="journal article" date="2019" name="Int. J. Syst. Evol. Microbiol.">
        <title>The Global Catalogue of Microorganisms (GCM) 10K type strain sequencing project: providing services to taxonomists for standard genome sequencing and annotation.</title>
        <authorList>
            <consortium name="The Broad Institute Genomics Platform"/>
            <consortium name="The Broad Institute Genome Sequencing Center for Infectious Disease"/>
            <person name="Wu L."/>
            <person name="Ma J."/>
        </authorList>
    </citation>
    <scope>NUCLEOTIDE SEQUENCE [LARGE SCALE GENOMIC DNA]</scope>
    <source>
        <strain evidence="2">CCUG 55491</strain>
    </source>
</reference>
<evidence type="ECO:0008006" key="3">
    <source>
        <dbReference type="Google" id="ProtNLM"/>
    </source>
</evidence>
<dbReference type="EMBL" id="JBHTIH010000006">
    <property type="protein sequence ID" value="MFD0739999.1"/>
    <property type="molecule type" value="Genomic_DNA"/>
</dbReference>
<evidence type="ECO:0000313" key="2">
    <source>
        <dbReference type="Proteomes" id="UP001597090"/>
    </source>
</evidence>
<evidence type="ECO:0000313" key="1">
    <source>
        <dbReference type="EMBL" id="MFD0739999.1"/>
    </source>
</evidence>
<dbReference type="SUPFAM" id="SSF48452">
    <property type="entry name" value="TPR-like"/>
    <property type="match status" value="1"/>
</dbReference>